<dbReference type="EMBL" id="VVXH01000001">
    <property type="protein sequence ID" value="KAA2381076.1"/>
    <property type="molecule type" value="Genomic_DNA"/>
</dbReference>
<dbReference type="CDD" id="cd00495">
    <property type="entry name" value="Ribosomal_L25_TL5_CTC"/>
    <property type="match status" value="1"/>
</dbReference>
<keyword evidence="1 5" id="KW-0699">rRNA-binding</keyword>
<dbReference type="PANTHER" id="PTHR33284:SF1">
    <property type="entry name" value="RIBOSOMAL PROTEIN L25_GLN-TRNA SYNTHETASE, ANTI-CODON-BINDING DOMAIN-CONTAINING PROTEIN"/>
    <property type="match status" value="1"/>
</dbReference>
<evidence type="ECO:0000313" key="8">
    <source>
        <dbReference type="EMBL" id="KAA2381076.1"/>
    </source>
</evidence>
<feature type="domain" description="Large ribosomal subunit protein bL25 L25" evidence="6">
    <location>
        <begin position="7"/>
        <end position="90"/>
    </location>
</feature>
<dbReference type="InterPro" id="IPR011035">
    <property type="entry name" value="Ribosomal_bL25/Gln-tRNA_synth"/>
</dbReference>
<dbReference type="EMBL" id="NFHB01000006">
    <property type="protein sequence ID" value="OUN02834.1"/>
    <property type="molecule type" value="Genomic_DNA"/>
</dbReference>
<dbReference type="eggNOG" id="COG1825">
    <property type="taxonomic scope" value="Bacteria"/>
</dbReference>
<dbReference type="Pfam" id="PF14693">
    <property type="entry name" value="Ribosomal_TL5_C"/>
    <property type="match status" value="1"/>
</dbReference>
<dbReference type="NCBIfam" id="NF004132">
    <property type="entry name" value="PRK05618.2-2"/>
    <property type="match status" value="1"/>
</dbReference>
<dbReference type="GO" id="GO:0008097">
    <property type="term" value="F:5S rRNA binding"/>
    <property type="evidence" value="ECO:0007669"/>
    <property type="project" value="InterPro"/>
</dbReference>
<dbReference type="Pfam" id="PF01386">
    <property type="entry name" value="Ribosomal_L25p"/>
    <property type="match status" value="1"/>
</dbReference>
<dbReference type="NCBIfam" id="TIGR00731">
    <property type="entry name" value="bL25_bact_ctc"/>
    <property type="match status" value="1"/>
</dbReference>
<evidence type="ECO:0000259" key="6">
    <source>
        <dbReference type="Pfam" id="PF01386"/>
    </source>
</evidence>
<dbReference type="Gene3D" id="2.170.120.20">
    <property type="entry name" value="Ribosomal protein L25, beta domain"/>
    <property type="match status" value="1"/>
</dbReference>
<dbReference type="Gene3D" id="2.40.240.10">
    <property type="entry name" value="Ribosomal Protein L25, Chain P"/>
    <property type="match status" value="1"/>
</dbReference>
<evidence type="ECO:0000313" key="13">
    <source>
        <dbReference type="Proteomes" id="UP000322940"/>
    </source>
</evidence>
<dbReference type="GO" id="GO:0003735">
    <property type="term" value="F:structural constituent of ribosome"/>
    <property type="evidence" value="ECO:0007669"/>
    <property type="project" value="InterPro"/>
</dbReference>
<dbReference type="InterPro" id="IPR029751">
    <property type="entry name" value="Ribosomal_L25_dom"/>
</dbReference>
<evidence type="ECO:0000313" key="14">
    <source>
        <dbReference type="Proteomes" id="UP000323119"/>
    </source>
</evidence>
<name>A0A1Y3QT46_9BACT</name>
<evidence type="ECO:0000313" key="10">
    <source>
        <dbReference type="EMBL" id="MCQ5082115.1"/>
    </source>
</evidence>
<keyword evidence="3 5" id="KW-0689">Ribosomal protein</keyword>
<dbReference type="GO" id="GO:0006412">
    <property type="term" value="P:translation"/>
    <property type="evidence" value="ECO:0007669"/>
    <property type="project" value="UniProtKB-UniRule"/>
</dbReference>
<dbReference type="InterPro" id="IPR001021">
    <property type="entry name" value="Ribosomal_bL25_long"/>
</dbReference>
<dbReference type="RefSeq" id="WP_018695540.1">
    <property type="nucleotide sequence ID" value="NZ_AP025562.1"/>
</dbReference>
<sequence>MKTISVKAVKRDEYGKKAAKAVRREGMVPCVLSGNGESVSFSVDPREIKALIYTPNSYIVEFDFDGKKEQAVLREAQFHPIREQILHLDFYRIAEGKPVSIAIPVRLTGNAEGVKVGGKLTLSARKLVVSALVENLPDELVVDVTELGVGKTIFVGDLAFENLKFVTPASTAVCAVRVTRASRGAAAQA</sequence>
<dbReference type="InterPro" id="IPR020057">
    <property type="entry name" value="Ribosomal_bL25_b-dom"/>
</dbReference>
<dbReference type="Proteomes" id="UP000195772">
    <property type="component" value="Unassembled WGS sequence"/>
</dbReference>
<keyword evidence="4 5" id="KW-0687">Ribonucleoprotein</keyword>
<reference evidence="10" key="4">
    <citation type="submission" date="2022-06" db="EMBL/GenBank/DDBJ databases">
        <title>Isolation of gut microbiota from human fecal samples.</title>
        <authorList>
            <person name="Pamer E.G."/>
            <person name="Barat B."/>
            <person name="Waligurski E."/>
            <person name="Medina S."/>
            <person name="Paddock L."/>
            <person name="Mostad J."/>
        </authorList>
    </citation>
    <scope>NUCLEOTIDE SEQUENCE</scope>
    <source>
        <strain evidence="10">DFI.6.22</strain>
    </source>
</reference>
<protein>
    <recommendedName>
        <fullName evidence="5">Large ribosomal subunit protein bL25</fullName>
    </recommendedName>
    <alternativeName>
        <fullName evidence="5">General stress protein CTC</fullName>
    </alternativeName>
</protein>
<evidence type="ECO:0000313" key="9">
    <source>
        <dbReference type="EMBL" id="KAA2563619.1"/>
    </source>
</evidence>
<reference evidence="13 14" key="3">
    <citation type="journal article" date="2019" name="Nat. Med.">
        <title>A library of human gut bacterial isolates paired with longitudinal multiomics data enables mechanistic microbiome research.</title>
        <authorList>
            <person name="Poyet M."/>
            <person name="Groussin M."/>
            <person name="Gibbons S.M."/>
            <person name="Avila-Pacheco J."/>
            <person name="Jiang X."/>
            <person name="Kearney S.M."/>
            <person name="Perrotta A.R."/>
            <person name="Berdy B."/>
            <person name="Zhao S."/>
            <person name="Lieberman T.D."/>
            <person name="Swanson P.K."/>
            <person name="Smith M."/>
            <person name="Roesemann S."/>
            <person name="Alexander J.E."/>
            <person name="Rich S.A."/>
            <person name="Livny J."/>
            <person name="Vlamakis H."/>
            <person name="Clish C."/>
            <person name="Bullock K."/>
            <person name="Deik A."/>
            <person name="Scott J."/>
            <person name="Pierce K.A."/>
            <person name="Xavier R.J."/>
            <person name="Alm E.J."/>
        </authorList>
    </citation>
    <scope>NUCLEOTIDE SEQUENCE [LARGE SCALE GENOMIC DNA]</scope>
    <source>
        <strain evidence="9 14">BIOML-A204</strain>
        <strain evidence="8 13">BIOML-A266</strain>
    </source>
</reference>
<evidence type="ECO:0000256" key="3">
    <source>
        <dbReference type="ARBA" id="ARBA00022980"/>
    </source>
</evidence>
<dbReference type="EMBL" id="JANGBQ010000004">
    <property type="protein sequence ID" value="MCQ5082115.1"/>
    <property type="molecule type" value="Genomic_DNA"/>
</dbReference>
<dbReference type="Proteomes" id="UP000323119">
    <property type="component" value="Unassembled WGS sequence"/>
</dbReference>
<evidence type="ECO:0000259" key="7">
    <source>
        <dbReference type="Pfam" id="PF14693"/>
    </source>
</evidence>
<accession>A0A1Y3QT46</accession>
<evidence type="ECO:0000256" key="5">
    <source>
        <dbReference type="HAMAP-Rule" id="MF_01334"/>
    </source>
</evidence>
<evidence type="ECO:0000256" key="1">
    <source>
        <dbReference type="ARBA" id="ARBA00022730"/>
    </source>
</evidence>
<dbReference type="OrthoDB" id="9786489at2"/>
<comment type="similarity">
    <text evidence="5">Belongs to the bacterial ribosomal protein bL25 family. CTC subfamily.</text>
</comment>
<dbReference type="AlphaFoldDB" id="A0A1Y3QT46"/>
<dbReference type="GO" id="GO:0022625">
    <property type="term" value="C:cytosolic large ribosomal subunit"/>
    <property type="evidence" value="ECO:0007669"/>
    <property type="project" value="TreeGrafter"/>
</dbReference>
<comment type="function">
    <text evidence="5">This is one of the proteins that binds to the 5S RNA in the ribosome where it forms part of the central protuberance.</text>
</comment>
<dbReference type="PANTHER" id="PTHR33284">
    <property type="entry name" value="RIBOSOMAL PROTEIN L25/GLN-TRNA SYNTHETASE, ANTI-CODON-BINDING DOMAIN-CONTAINING PROTEIN"/>
    <property type="match status" value="1"/>
</dbReference>
<evidence type="ECO:0000256" key="2">
    <source>
        <dbReference type="ARBA" id="ARBA00022884"/>
    </source>
</evidence>
<dbReference type="InterPro" id="IPR020056">
    <property type="entry name" value="Rbsml_bL25/Gln-tRNA_synth_N"/>
</dbReference>
<organism evidence="11 12">
    <name type="scientific">Alistipes onderdonkii</name>
    <dbReference type="NCBI Taxonomy" id="328813"/>
    <lineage>
        <taxon>Bacteria</taxon>
        <taxon>Pseudomonadati</taxon>
        <taxon>Bacteroidota</taxon>
        <taxon>Bacteroidia</taxon>
        <taxon>Bacteroidales</taxon>
        <taxon>Rikenellaceae</taxon>
        <taxon>Alistipes</taxon>
    </lineage>
</organism>
<dbReference type="InterPro" id="IPR037121">
    <property type="entry name" value="Ribosomal_bL25_C"/>
</dbReference>
<evidence type="ECO:0000256" key="4">
    <source>
        <dbReference type="ARBA" id="ARBA00023274"/>
    </source>
</evidence>
<comment type="subunit">
    <text evidence="5">Part of the 50S ribosomal subunit; part of the 5S rRNA/L5/L18/L25 subcomplex. Contacts the 5S rRNA. Binds to the 5S rRNA independently of L5 and L18.</text>
</comment>
<evidence type="ECO:0000313" key="11">
    <source>
        <dbReference type="EMBL" id="OUN02834.1"/>
    </source>
</evidence>
<reference evidence="12" key="1">
    <citation type="submission" date="2017-04" db="EMBL/GenBank/DDBJ databases">
        <title>Function of individual gut microbiota members based on whole genome sequencing of pure cultures obtained from chicken caecum.</title>
        <authorList>
            <person name="Medvecky M."/>
            <person name="Cejkova D."/>
            <person name="Polansky O."/>
            <person name="Karasova D."/>
            <person name="Kubasova T."/>
            <person name="Cizek A."/>
            <person name="Rychlik I."/>
        </authorList>
    </citation>
    <scope>NUCLEOTIDE SEQUENCE [LARGE SCALE GENOMIC DNA]</scope>
    <source>
        <strain evidence="12">An90</strain>
    </source>
</reference>
<comment type="caution">
    <text evidence="11">The sequence shown here is derived from an EMBL/GenBank/DDBJ whole genome shotgun (WGS) entry which is preliminary data.</text>
</comment>
<proteinExistence type="inferred from homology"/>
<gene>
    <name evidence="5" type="primary">rplY</name>
    <name evidence="5" type="synonym">ctc</name>
    <name evidence="11" type="ORF">B5G41_09885</name>
    <name evidence="9" type="ORF">F2S36_02025</name>
    <name evidence="8" type="ORF">F2Y10_00880</name>
    <name evidence="10" type="ORF">NE651_04335</name>
</gene>
<evidence type="ECO:0000313" key="12">
    <source>
        <dbReference type="Proteomes" id="UP000195772"/>
    </source>
</evidence>
<feature type="domain" description="Large ribosomal subunit protein bL25 beta" evidence="7">
    <location>
        <begin position="99"/>
        <end position="179"/>
    </location>
</feature>
<dbReference type="Proteomes" id="UP000322940">
    <property type="component" value="Unassembled WGS sequence"/>
</dbReference>
<reference evidence="11" key="2">
    <citation type="journal article" date="2018" name="BMC Genomics">
        <title>Whole genome sequencing and function prediction of 133 gut anaerobes isolated from chicken caecum in pure cultures.</title>
        <authorList>
            <person name="Medvecky M."/>
            <person name="Cejkova D."/>
            <person name="Polansky O."/>
            <person name="Karasova D."/>
            <person name="Kubasova T."/>
            <person name="Cizek A."/>
            <person name="Rychlik I."/>
        </authorList>
    </citation>
    <scope>NUCLEOTIDE SEQUENCE</scope>
    <source>
        <strain evidence="11">An90</strain>
    </source>
</reference>
<dbReference type="HAMAP" id="MF_01334">
    <property type="entry name" value="Ribosomal_bL25_CTC"/>
    <property type="match status" value="1"/>
</dbReference>
<keyword evidence="2 5" id="KW-0694">RNA-binding</keyword>
<dbReference type="InterPro" id="IPR020930">
    <property type="entry name" value="Ribosomal_uL5_bac-type"/>
</dbReference>
<dbReference type="SUPFAM" id="SSF50715">
    <property type="entry name" value="Ribosomal protein L25-like"/>
    <property type="match status" value="1"/>
</dbReference>
<dbReference type="Proteomes" id="UP001205035">
    <property type="component" value="Unassembled WGS sequence"/>
</dbReference>
<dbReference type="GeneID" id="59808374"/>
<dbReference type="EMBL" id="VVUY01000002">
    <property type="protein sequence ID" value="KAA2563619.1"/>
    <property type="molecule type" value="Genomic_DNA"/>
</dbReference>